<comment type="caution">
    <text evidence="1">The sequence shown here is derived from an EMBL/GenBank/DDBJ whole genome shotgun (WGS) entry which is preliminary data.</text>
</comment>
<organism evidence="1 2">
    <name type="scientific">Trema orientale</name>
    <name type="common">Charcoal tree</name>
    <name type="synonym">Celtis orientalis</name>
    <dbReference type="NCBI Taxonomy" id="63057"/>
    <lineage>
        <taxon>Eukaryota</taxon>
        <taxon>Viridiplantae</taxon>
        <taxon>Streptophyta</taxon>
        <taxon>Embryophyta</taxon>
        <taxon>Tracheophyta</taxon>
        <taxon>Spermatophyta</taxon>
        <taxon>Magnoliopsida</taxon>
        <taxon>eudicotyledons</taxon>
        <taxon>Gunneridae</taxon>
        <taxon>Pentapetalae</taxon>
        <taxon>rosids</taxon>
        <taxon>fabids</taxon>
        <taxon>Rosales</taxon>
        <taxon>Cannabaceae</taxon>
        <taxon>Trema</taxon>
    </lineage>
</organism>
<feature type="non-terminal residue" evidence="1">
    <location>
        <position position="1"/>
    </location>
</feature>
<protein>
    <submittedName>
        <fullName evidence="1">Uncharacterized protein</fullName>
    </submittedName>
</protein>
<dbReference type="EMBL" id="JXTC01000459">
    <property type="protein sequence ID" value="PON52399.1"/>
    <property type="molecule type" value="Genomic_DNA"/>
</dbReference>
<evidence type="ECO:0000313" key="1">
    <source>
        <dbReference type="EMBL" id="PON52399.1"/>
    </source>
</evidence>
<accession>A0A2P5BUE8</accession>
<sequence>RASGQVSGWVHVKSTRPKPSLEDNWVRAGLGPYRVRAEFESDFFRASPSSFRLSGSFYTPIE</sequence>
<reference evidence="2" key="1">
    <citation type="submission" date="2016-06" db="EMBL/GenBank/DDBJ databases">
        <title>Parallel loss of symbiosis genes in relatives of nitrogen-fixing non-legume Parasponia.</title>
        <authorList>
            <person name="Van Velzen R."/>
            <person name="Holmer R."/>
            <person name="Bu F."/>
            <person name="Rutten L."/>
            <person name="Van Zeijl A."/>
            <person name="Liu W."/>
            <person name="Santuari L."/>
            <person name="Cao Q."/>
            <person name="Sharma T."/>
            <person name="Shen D."/>
            <person name="Roswanjaya Y."/>
            <person name="Wardhani T."/>
            <person name="Kalhor M.S."/>
            <person name="Jansen J."/>
            <person name="Van den Hoogen J."/>
            <person name="Gungor B."/>
            <person name="Hartog M."/>
            <person name="Hontelez J."/>
            <person name="Verver J."/>
            <person name="Yang W.-C."/>
            <person name="Schijlen E."/>
            <person name="Repin R."/>
            <person name="Schilthuizen M."/>
            <person name="Schranz E."/>
            <person name="Heidstra R."/>
            <person name="Miyata K."/>
            <person name="Fedorova E."/>
            <person name="Kohlen W."/>
            <person name="Bisseling T."/>
            <person name="Smit S."/>
            <person name="Geurts R."/>
        </authorList>
    </citation>
    <scope>NUCLEOTIDE SEQUENCE [LARGE SCALE GENOMIC DNA]</scope>
    <source>
        <strain evidence="2">cv. RG33-2</strain>
    </source>
</reference>
<gene>
    <name evidence="1" type="ORF">TorRG33x02_308400</name>
</gene>
<keyword evidence="2" id="KW-1185">Reference proteome</keyword>
<name>A0A2P5BUE8_TREOI</name>
<dbReference type="AlphaFoldDB" id="A0A2P5BUE8"/>
<proteinExistence type="predicted"/>
<evidence type="ECO:0000313" key="2">
    <source>
        <dbReference type="Proteomes" id="UP000237000"/>
    </source>
</evidence>
<dbReference type="InParanoid" id="A0A2P5BUE8"/>
<dbReference type="Proteomes" id="UP000237000">
    <property type="component" value="Unassembled WGS sequence"/>
</dbReference>